<dbReference type="AlphaFoldDB" id="A0A7J3VTB8"/>
<gene>
    <name evidence="2" type="ORF">ENM31_03315</name>
</gene>
<proteinExistence type="predicted"/>
<accession>A0A7J3VTB8</accession>
<reference evidence="2" key="1">
    <citation type="journal article" date="2020" name="mSystems">
        <title>Genome- and Community-Level Interaction Insights into Carbon Utilization and Element Cycling Functions of Hydrothermarchaeota in Hydrothermal Sediment.</title>
        <authorList>
            <person name="Zhou Z."/>
            <person name="Liu Y."/>
            <person name="Xu W."/>
            <person name="Pan J."/>
            <person name="Luo Z.H."/>
            <person name="Li M."/>
        </authorList>
    </citation>
    <scope>NUCLEOTIDE SEQUENCE [LARGE SCALE GENOMIC DNA]</scope>
    <source>
        <strain evidence="2">SpSt-1074</strain>
    </source>
</reference>
<sequence length="566" mass="58786">MRLAVVSAVALMLLVQAATAELVSFRRSYGGAGDDTTLDIYVDSNGIYTVGRTTSFGPDPPNAFLTIFNNDHSHRCSVSFNVGSGSADEAVALTVHAGRIYVLGNTNFGPNPPNHFIAVFDTSCNIQGFRLYDLGVNEAVNDIAVEPAATPYLYVVGRQSVSGAYLAKIDTSLNVAWARFFRVRGGDDVANAVVFSGGRVYVAGDSNDGSSLNMFVSVFDTAGSHSATREIGGANDEQAFDILVSGGNIYLTGYTDYAGRMQEVILAKLDSSYAVSWIKAFGSATGNERGLAAAIAGGLVYVVGQSSALGSLDVLMAAFASDGSLSHSFLIAGGGGGDDVGHAVSSLGSCVYPAGQHVNLPLFYVVFDGEVNTVVMSVNTLTPSTTSVTPAATSPSPAVSSFTPNIDTAAAVNSFYSRFCPDAIVSTTTTTTTTTAGTTVTSTLTTTTTTTAYAIATTTFVQTSSIIVLLSQTSYTTIPTTTTQTLSTTTTQTTIATSTTTATTTLTALTTLTQSTTQTATAVTTIAFPEPVSTFILPMLLVMIVVVMATALILRRRSAQPPPPMF</sequence>
<dbReference type="PANTHER" id="PTHR42754:SF1">
    <property type="entry name" value="LIPOPROTEIN"/>
    <property type="match status" value="1"/>
</dbReference>
<feature type="transmembrane region" description="Helical" evidence="1">
    <location>
        <begin position="535"/>
        <end position="554"/>
    </location>
</feature>
<evidence type="ECO:0000256" key="1">
    <source>
        <dbReference type="SAM" id="Phobius"/>
    </source>
</evidence>
<evidence type="ECO:0000313" key="2">
    <source>
        <dbReference type="EMBL" id="HHM44310.1"/>
    </source>
</evidence>
<keyword evidence="1" id="KW-0812">Transmembrane</keyword>
<name>A0A7J3VTB8_CALS0</name>
<keyword evidence="1" id="KW-1133">Transmembrane helix</keyword>
<keyword evidence="1" id="KW-0472">Membrane</keyword>
<organism evidence="2">
    <name type="scientific">Caldiarchaeum subterraneum</name>
    <dbReference type="NCBI Taxonomy" id="311458"/>
    <lineage>
        <taxon>Archaea</taxon>
        <taxon>Nitrososphaerota</taxon>
        <taxon>Candidatus Caldarchaeales</taxon>
        <taxon>Candidatus Caldarchaeaceae</taxon>
        <taxon>Candidatus Caldarchaeum</taxon>
    </lineage>
</organism>
<comment type="caution">
    <text evidence="2">The sequence shown here is derived from an EMBL/GenBank/DDBJ whole genome shotgun (WGS) entry which is preliminary data.</text>
</comment>
<protein>
    <submittedName>
        <fullName evidence="2">Uncharacterized protein</fullName>
    </submittedName>
</protein>
<dbReference type="EMBL" id="DRXH01000114">
    <property type="protein sequence ID" value="HHM44310.1"/>
    <property type="molecule type" value="Genomic_DNA"/>
</dbReference>
<dbReference type="SUPFAM" id="SSF75011">
    <property type="entry name" value="3-carboxy-cis,cis-mucoante lactonizing enzyme"/>
    <property type="match status" value="1"/>
</dbReference>
<dbReference type="PANTHER" id="PTHR42754">
    <property type="entry name" value="ENDOGLUCANASE"/>
    <property type="match status" value="1"/>
</dbReference>